<accession>A0AAE3GMU6</accession>
<keyword evidence="2" id="KW-1185">Reference proteome</keyword>
<reference evidence="1" key="1">
    <citation type="submission" date="2022-06" db="EMBL/GenBank/DDBJ databases">
        <title>New cyanobacteria of genus Symplocastrum in benthos of Lake Baikal.</title>
        <authorList>
            <person name="Sorokovikova E."/>
            <person name="Tikhonova I."/>
            <person name="Krasnopeev A."/>
            <person name="Evseev P."/>
            <person name="Gladkikh A."/>
            <person name="Belykh O."/>
        </authorList>
    </citation>
    <scope>NUCLEOTIDE SEQUENCE</scope>
    <source>
        <strain evidence="1">BBK-W-15</strain>
    </source>
</reference>
<protein>
    <submittedName>
        <fullName evidence="1">Uncharacterized protein</fullName>
    </submittedName>
</protein>
<sequence length="57" mass="6618">MTYAENADKDLSMLETLLHSFQKQVGNECFAILVRNQPDRFEQELAVLLLRLAHKLD</sequence>
<evidence type="ECO:0000313" key="1">
    <source>
        <dbReference type="EMBL" id="MCP2727294.1"/>
    </source>
</evidence>
<dbReference type="Proteomes" id="UP001204953">
    <property type="component" value="Unassembled WGS sequence"/>
</dbReference>
<comment type="caution">
    <text evidence="1">The sequence shown here is derived from an EMBL/GenBank/DDBJ whole genome shotgun (WGS) entry which is preliminary data.</text>
</comment>
<dbReference type="AlphaFoldDB" id="A0AAE3GMU6"/>
<evidence type="ECO:0000313" key="2">
    <source>
        <dbReference type="Proteomes" id="UP001204953"/>
    </source>
</evidence>
<gene>
    <name evidence="1" type="ORF">NJ959_02250</name>
</gene>
<organism evidence="1 2">
    <name type="scientific">Limnofasciculus baicalensis BBK-W-15</name>
    <dbReference type="NCBI Taxonomy" id="2699891"/>
    <lineage>
        <taxon>Bacteria</taxon>
        <taxon>Bacillati</taxon>
        <taxon>Cyanobacteriota</taxon>
        <taxon>Cyanophyceae</taxon>
        <taxon>Coleofasciculales</taxon>
        <taxon>Coleofasciculaceae</taxon>
        <taxon>Limnofasciculus</taxon>
        <taxon>Limnofasciculus baicalensis</taxon>
    </lineage>
</organism>
<name>A0AAE3GMU6_9CYAN</name>
<proteinExistence type="predicted"/>
<dbReference type="EMBL" id="JAMZMM010000010">
    <property type="protein sequence ID" value="MCP2727294.1"/>
    <property type="molecule type" value="Genomic_DNA"/>
</dbReference>